<name>A0A080M175_9PROT</name>
<sequence length="284" mass="30737">MIRDLSLTLRSLLDDPALASAYPELAAAQVVFDRPAESFNPAQTTLNLFLYDIRENLELRSSEPLLERHSGQAIIHPPPLRVACAYLVTAWPVGGTELPLQEHRLLSQTLQVLARYPTIPAAFLQGQLLGQQPPLPMLAAQADGLKDPADFWTAIGNKLRPSITLTATLAMERFATITEPLAITGQVDLGERMNATGEDLKPATRQVLLRVAGRVTDARGLPVAHARVTLLRTGIETVTDAAGRYSLTVPEAGTHDLRVQAGATQITTSITVPVTAGHHYDVQL</sequence>
<dbReference type="AlphaFoldDB" id="A0A080M175"/>
<evidence type="ECO:0000313" key="2">
    <source>
        <dbReference type="EMBL" id="KFB75032.1"/>
    </source>
</evidence>
<dbReference type="GO" id="GO:0030246">
    <property type="term" value="F:carbohydrate binding"/>
    <property type="evidence" value="ECO:0007669"/>
    <property type="project" value="InterPro"/>
</dbReference>
<evidence type="ECO:0000313" key="3">
    <source>
        <dbReference type="Proteomes" id="UP000021315"/>
    </source>
</evidence>
<dbReference type="Pfam" id="PF14065">
    <property type="entry name" value="Pvc16_N"/>
    <property type="match status" value="1"/>
</dbReference>
<dbReference type="RefSeq" id="WP_034952784.1">
    <property type="nucleotide sequence ID" value="NZ_JDST02000107.1"/>
</dbReference>
<comment type="caution">
    <text evidence="2">The sequence shown here is derived from an EMBL/GenBank/DDBJ whole genome shotgun (WGS) entry which is preliminary data.</text>
</comment>
<dbReference type="Proteomes" id="UP000021315">
    <property type="component" value="Unassembled WGS sequence"/>
</dbReference>
<gene>
    <name evidence="2" type="ORF">AW06_003887</name>
</gene>
<organism evidence="2 3">
    <name type="scientific">Candidatus Accumulibacter cognatus</name>
    <dbReference type="NCBI Taxonomy" id="2954383"/>
    <lineage>
        <taxon>Bacteria</taxon>
        <taxon>Pseudomonadati</taxon>
        <taxon>Pseudomonadota</taxon>
        <taxon>Betaproteobacteria</taxon>
        <taxon>Candidatus Accumulibacter</taxon>
    </lineage>
</organism>
<keyword evidence="3" id="KW-1185">Reference proteome</keyword>
<evidence type="ECO:0000259" key="1">
    <source>
        <dbReference type="Pfam" id="PF14065"/>
    </source>
</evidence>
<accession>A0A080M175</accession>
<dbReference type="Pfam" id="PF13620">
    <property type="entry name" value="CarboxypepD_reg"/>
    <property type="match status" value="1"/>
</dbReference>
<feature type="domain" description="Pvc16 N-terminal" evidence="1">
    <location>
        <begin position="7"/>
        <end position="175"/>
    </location>
</feature>
<dbReference type="SUPFAM" id="SSF49452">
    <property type="entry name" value="Starch-binding domain-like"/>
    <property type="match status" value="1"/>
</dbReference>
<proteinExistence type="predicted"/>
<dbReference type="Gene3D" id="2.60.40.1120">
    <property type="entry name" value="Carboxypeptidase-like, regulatory domain"/>
    <property type="match status" value="1"/>
</dbReference>
<dbReference type="STRING" id="1453999.AW06_003887"/>
<protein>
    <recommendedName>
        <fullName evidence="1">Pvc16 N-terminal domain-containing protein</fullName>
    </recommendedName>
</protein>
<dbReference type="InterPro" id="IPR013784">
    <property type="entry name" value="Carb-bd-like_fold"/>
</dbReference>
<reference evidence="2" key="1">
    <citation type="submission" date="2014-02" db="EMBL/GenBank/DDBJ databases">
        <title>Expanding our view of genomic diversity in Candidatus Accumulibacter clades.</title>
        <authorList>
            <person name="Skennerton C.T."/>
            <person name="Barr J.J."/>
            <person name="Slater F.R."/>
            <person name="Bond P.L."/>
            <person name="Tyson G.W."/>
        </authorList>
    </citation>
    <scope>NUCLEOTIDE SEQUENCE [LARGE SCALE GENOMIC DNA]</scope>
</reference>
<dbReference type="InterPro" id="IPR025351">
    <property type="entry name" value="Pvc16_N"/>
</dbReference>
<dbReference type="EMBL" id="JDST02000107">
    <property type="protein sequence ID" value="KFB75032.1"/>
    <property type="molecule type" value="Genomic_DNA"/>
</dbReference>